<dbReference type="EMBL" id="CP017707">
    <property type="protein sequence ID" value="AOZ48789.1"/>
    <property type="molecule type" value="Genomic_DNA"/>
</dbReference>
<dbReference type="PROSITE" id="PS51898">
    <property type="entry name" value="TYR_RECOMBINASE"/>
    <property type="match status" value="1"/>
</dbReference>
<evidence type="ECO:0000256" key="3">
    <source>
        <dbReference type="ARBA" id="ARBA00023125"/>
    </source>
</evidence>
<dbReference type="STRING" id="1108595.BKX93_01450"/>
<keyword evidence="4" id="KW-0233">DNA recombination</keyword>
<reference evidence="6 7" key="1">
    <citation type="submission" date="2016-10" db="EMBL/GenBank/DDBJ databases">
        <title>Chromobacterium muskegensis sp. nov., an insecticidal bacterium isolated from Sphagnum bogs.</title>
        <authorList>
            <person name="Sparks M.E."/>
            <person name="Blackburn M.B."/>
            <person name="Gundersen-Rindal D.E."/>
            <person name="Mitchell A."/>
            <person name="Farrar R."/>
            <person name="Kuhar D."/>
        </authorList>
    </citation>
    <scope>NUCLEOTIDE SEQUENCE [LARGE SCALE GENOMIC DNA]</scope>
    <source>
        <strain evidence="6 7">21-1</strain>
    </source>
</reference>
<dbReference type="Gene3D" id="1.10.150.130">
    <property type="match status" value="1"/>
</dbReference>
<dbReference type="PANTHER" id="PTHR30349:SF64">
    <property type="entry name" value="PROPHAGE INTEGRASE INTD-RELATED"/>
    <property type="match status" value="1"/>
</dbReference>
<dbReference type="KEGG" id="cvc:BKX93_01450"/>
<sequence>MKKWAKARVLPKWGDYKLNEISTPDLRDWIISLNESLSSKSIKSCVGIVSNILSQAATDQLIPNNPLDPIKLRTVIARKQKPTEDEADPFNDEEVKALLTACKSTEYRSLIQFAFSTSLRIGELIALKWEHIDESRGMIQVRDNAVDSEEGLVEKGTKTNRVREVPLLPAARDAIASMKPITRLLAIGGYIFINPNTRRRWSGERTLIDHWRKVVTASGIRYRNPYQTRHTFASKLLLSGEPELLVAKLLGHTTVEMVRRHYGRYIKSADGLKLAGEYDEFGRIDETPRQRPKLA</sequence>
<dbReference type="Pfam" id="PF00589">
    <property type="entry name" value="Phage_integrase"/>
    <property type="match status" value="1"/>
</dbReference>
<evidence type="ECO:0000313" key="7">
    <source>
        <dbReference type="Proteomes" id="UP000178776"/>
    </source>
</evidence>
<organism evidence="6 7">
    <name type="scientific">Chromobacterium vaccinii</name>
    <dbReference type="NCBI Taxonomy" id="1108595"/>
    <lineage>
        <taxon>Bacteria</taxon>
        <taxon>Pseudomonadati</taxon>
        <taxon>Pseudomonadota</taxon>
        <taxon>Betaproteobacteria</taxon>
        <taxon>Neisseriales</taxon>
        <taxon>Chromobacteriaceae</taxon>
        <taxon>Chromobacterium</taxon>
    </lineage>
</organism>
<dbReference type="GO" id="GO:0015074">
    <property type="term" value="P:DNA integration"/>
    <property type="evidence" value="ECO:0007669"/>
    <property type="project" value="UniProtKB-KW"/>
</dbReference>
<dbReference type="GO" id="GO:0006310">
    <property type="term" value="P:DNA recombination"/>
    <property type="evidence" value="ECO:0007669"/>
    <property type="project" value="UniProtKB-KW"/>
</dbReference>
<name>A0A1D9LBZ6_9NEIS</name>
<evidence type="ECO:0000256" key="1">
    <source>
        <dbReference type="ARBA" id="ARBA00008857"/>
    </source>
</evidence>
<proteinExistence type="inferred from homology"/>
<accession>A0A1D9LBZ6</accession>
<comment type="similarity">
    <text evidence="1">Belongs to the 'phage' integrase family.</text>
</comment>
<dbReference type="Gene3D" id="1.10.443.10">
    <property type="entry name" value="Intergrase catalytic core"/>
    <property type="match status" value="1"/>
</dbReference>
<evidence type="ECO:0000256" key="2">
    <source>
        <dbReference type="ARBA" id="ARBA00022908"/>
    </source>
</evidence>
<dbReference type="GO" id="GO:0003677">
    <property type="term" value="F:DNA binding"/>
    <property type="evidence" value="ECO:0007669"/>
    <property type="project" value="UniProtKB-KW"/>
</dbReference>
<dbReference type="SUPFAM" id="SSF56349">
    <property type="entry name" value="DNA breaking-rejoining enzymes"/>
    <property type="match status" value="1"/>
</dbReference>
<dbReference type="InterPro" id="IPR050090">
    <property type="entry name" value="Tyrosine_recombinase_XerCD"/>
</dbReference>
<gene>
    <name evidence="6" type="ORF">BKX93_01450</name>
</gene>
<dbReference type="CDD" id="cd01189">
    <property type="entry name" value="INT_ICEBs1_C_like"/>
    <property type="match status" value="1"/>
</dbReference>
<dbReference type="InterPro" id="IPR010998">
    <property type="entry name" value="Integrase_recombinase_N"/>
</dbReference>
<dbReference type="InterPro" id="IPR002104">
    <property type="entry name" value="Integrase_catalytic"/>
</dbReference>
<protein>
    <recommendedName>
        <fullName evidence="5">Tyr recombinase domain-containing protein</fullName>
    </recommendedName>
</protein>
<evidence type="ECO:0000313" key="6">
    <source>
        <dbReference type="EMBL" id="AOZ48789.1"/>
    </source>
</evidence>
<feature type="domain" description="Tyr recombinase" evidence="5">
    <location>
        <begin position="85"/>
        <end position="279"/>
    </location>
</feature>
<evidence type="ECO:0000256" key="4">
    <source>
        <dbReference type="ARBA" id="ARBA00023172"/>
    </source>
</evidence>
<dbReference type="PANTHER" id="PTHR30349">
    <property type="entry name" value="PHAGE INTEGRASE-RELATED"/>
    <property type="match status" value="1"/>
</dbReference>
<dbReference type="InterPro" id="IPR011010">
    <property type="entry name" value="DNA_brk_join_enz"/>
</dbReference>
<keyword evidence="2" id="KW-0229">DNA integration</keyword>
<dbReference type="InterPro" id="IPR013762">
    <property type="entry name" value="Integrase-like_cat_sf"/>
</dbReference>
<keyword evidence="3" id="KW-0238">DNA-binding</keyword>
<dbReference type="AlphaFoldDB" id="A0A1D9LBZ6"/>
<evidence type="ECO:0000259" key="5">
    <source>
        <dbReference type="PROSITE" id="PS51898"/>
    </source>
</evidence>
<dbReference type="Proteomes" id="UP000178776">
    <property type="component" value="Chromosome"/>
</dbReference>